<dbReference type="GO" id="GO:0005737">
    <property type="term" value="C:cytoplasm"/>
    <property type="evidence" value="ECO:0007669"/>
    <property type="project" value="UniProtKB-SubCell"/>
</dbReference>
<keyword evidence="6" id="KW-0963">Cytoplasm</keyword>
<dbReference type="EMBL" id="KB469296">
    <property type="protein sequence ID" value="EPQ60753.1"/>
    <property type="molecule type" value="Genomic_DNA"/>
</dbReference>
<dbReference type="InterPro" id="IPR000182">
    <property type="entry name" value="GNAT_dom"/>
</dbReference>
<sequence length="245" mass="27119">MSSRAVKRANKATPSDIGRSISPSVTVDGSSFFHQVSTGPGLSVAEREAVWQIFEDNMKGLYMDSAFGWDPPAKRAELFHFLSRYILVRGPSAGCDSSAENVKSALPLAAYVSFRFEPEAGQDVIYCYELQVSRAAQRHGLGKHLMQQVYNVGQRWRMQKVMLTVLKANVAANRFYESQGFVIDPTSPGYAERVEVIQTDGEPDEGENSTSCGETAGIDGDDSWEDEDEADECDYHILSKAMREP</sequence>
<feature type="region of interest" description="Disordered" evidence="12">
    <location>
        <begin position="1"/>
        <end position="22"/>
    </location>
</feature>
<organism evidence="14 15">
    <name type="scientific">Gloeophyllum trabeum (strain ATCC 11539 / FP-39264 / Madison 617)</name>
    <name type="common">Brown rot fungus</name>
    <dbReference type="NCBI Taxonomy" id="670483"/>
    <lineage>
        <taxon>Eukaryota</taxon>
        <taxon>Fungi</taxon>
        <taxon>Dikarya</taxon>
        <taxon>Basidiomycota</taxon>
        <taxon>Agaricomycotina</taxon>
        <taxon>Agaricomycetes</taxon>
        <taxon>Gloeophyllales</taxon>
        <taxon>Gloeophyllaceae</taxon>
        <taxon>Gloeophyllum</taxon>
    </lineage>
</organism>
<dbReference type="OrthoDB" id="424551at2759"/>
<comment type="subcellular location">
    <subcellularLocation>
        <location evidence="2">Cytoplasm</location>
    </subcellularLocation>
    <subcellularLocation>
        <location evidence="1">Nucleus</location>
    </subcellularLocation>
</comment>
<accession>S7QMQ6</accession>
<dbReference type="GeneID" id="19303309"/>
<dbReference type="GO" id="GO:0010485">
    <property type="term" value="F:histone H4 acetyltransferase activity"/>
    <property type="evidence" value="ECO:0007669"/>
    <property type="project" value="InterPro"/>
</dbReference>
<dbReference type="Pfam" id="PF00583">
    <property type="entry name" value="Acetyltransf_1"/>
    <property type="match status" value="1"/>
</dbReference>
<evidence type="ECO:0000256" key="9">
    <source>
        <dbReference type="ARBA" id="ARBA00023315"/>
    </source>
</evidence>
<protein>
    <recommendedName>
        <fullName evidence="5">N-alpha-acetyltransferase 40</fullName>
        <ecNumber evidence="4">2.3.1.257</ecNumber>
    </recommendedName>
</protein>
<keyword evidence="9" id="KW-0012">Acyltransferase</keyword>
<keyword evidence="15" id="KW-1185">Reference proteome</keyword>
<evidence type="ECO:0000256" key="12">
    <source>
        <dbReference type="SAM" id="MobiDB-lite"/>
    </source>
</evidence>
<evidence type="ECO:0000256" key="4">
    <source>
        <dbReference type="ARBA" id="ARBA00012950"/>
    </source>
</evidence>
<dbReference type="HOGENOM" id="CLU_051699_1_0_1"/>
<dbReference type="eggNOG" id="KOG2488">
    <property type="taxonomic scope" value="Eukaryota"/>
</dbReference>
<evidence type="ECO:0000259" key="13">
    <source>
        <dbReference type="PROSITE" id="PS51186"/>
    </source>
</evidence>
<proteinExistence type="inferred from homology"/>
<feature type="compositionally biased region" description="Basic residues" evidence="12">
    <location>
        <begin position="1"/>
        <end position="10"/>
    </location>
</feature>
<evidence type="ECO:0000256" key="6">
    <source>
        <dbReference type="ARBA" id="ARBA00022490"/>
    </source>
</evidence>
<dbReference type="STRING" id="670483.S7QMQ6"/>
<dbReference type="SUPFAM" id="SSF55729">
    <property type="entry name" value="Acyl-CoA N-acyltransferases (Nat)"/>
    <property type="match status" value="1"/>
</dbReference>
<evidence type="ECO:0000256" key="7">
    <source>
        <dbReference type="ARBA" id="ARBA00022679"/>
    </source>
</evidence>
<evidence type="ECO:0000256" key="11">
    <source>
        <dbReference type="ARBA" id="ARBA00049524"/>
    </source>
</evidence>
<dbReference type="GO" id="GO:0043998">
    <property type="term" value="F:histone H2A acetyltransferase activity"/>
    <property type="evidence" value="ECO:0007669"/>
    <property type="project" value="InterPro"/>
</dbReference>
<reference evidence="14 15" key="1">
    <citation type="journal article" date="2012" name="Science">
        <title>The Paleozoic origin of enzymatic lignin decomposition reconstructed from 31 fungal genomes.</title>
        <authorList>
            <person name="Floudas D."/>
            <person name="Binder M."/>
            <person name="Riley R."/>
            <person name="Barry K."/>
            <person name="Blanchette R.A."/>
            <person name="Henrissat B."/>
            <person name="Martinez A.T."/>
            <person name="Otillar R."/>
            <person name="Spatafora J.W."/>
            <person name="Yadav J.S."/>
            <person name="Aerts A."/>
            <person name="Benoit I."/>
            <person name="Boyd A."/>
            <person name="Carlson A."/>
            <person name="Copeland A."/>
            <person name="Coutinho P.M."/>
            <person name="de Vries R.P."/>
            <person name="Ferreira P."/>
            <person name="Findley K."/>
            <person name="Foster B."/>
            <person name="Gaskell J."/>
            <person name="Glotzer D."/>
            <person name="Gorecki P."/>
            <person name="Heitman J."/>
            <person name="Hesse C."/>
            <person name="Hori C."/>
            <person name="Igarashi K."/>
            <person name="Jurgens J.A."/>
            <person name="Kallen N."/>
            <person name="Kersten P."/>
            <person name="Kohler A."/>
            <person name="Kuees U."/>
            <person name="Kumar T.K.A."/>
            <person name="Kuo A."/>
            <person name="LaButti K."/>
            <person name="Larrondo L.F."/>
            <person name="Lindquist E."/>
            <person name="Ling A."/>
            <person name="Lombard V."/>
            <person name="Lucas S."/>
            <person name="Lundell T."/>
            <person name="Martin R."/>
            <person name="McLaughlin D.J."/>
            <person name="Morgenstern I."/>
            <person name="Morin E."/>
            <person name="Murat C."/>
            <person name="Nagy L.G."/>
            <person name="Nolan M."/>
            <person name="Ohm R.A."/>
            <person name="Patyshakuliyeva A."/>
            <person name="Rokas A."/>
            <person name="Ruiz-Duenas F.J."/>
            <person name="Sabat G."/>
            <person name="Salamov A."/>
            <person name="Samejima M."/>
            <person name="Schmutz J."/>
            <person name="Slot J.C."/>
            <person name="St John F."/>
            <person name="Stenlid J."/>
            <person name="Sun H."/>
            <person name="Sun S."/>
            <person name="Syed K."/>
            <person name="Tsang A."/>
            <person name="Wiebenga A."/>
            <person name="Young D."/>
            <person name="Pisabarro A."/>
            <person name="Eastwood D.C."/>
            <person name="Martin F."/>
            <person name="Cullen D."/>
            <person name="Grigoriev I.V."/>
            <person name="Hibbett D.S."/>
        </authorList>
    </citation>
    <scope>NUCLEOTIDE SEQUENCE [LARGE SCALE GENOMIC DNA]</scope>
    <source>
        <strain evidence="14 15">ATCC 11539</strain>
    </source>
</reference>
<dbReference type="RefSeq" id="XP_007861087.1">
    <property type="nucleotide sequence ID" value="XM_007862896.1"/>
</dbReference>
<dbReference type="GO" id="GO:0005634">
    <property type="term" value="C:nucleus"/>
    <property type="evidence" value="ECO:0007669"/>
    <property type="project" value="UniProtKB-SubCell"/>
</dbReference>
<dbReference type="PANTHER" id="PTHR20531:SF1">
    <property type="entry name" value="N-ALPHA-ACETYLTRANSFERASE 40"/>
    <property type="match status" value="1"/>
</dbReference>
<comment type="catalytic activity">
    <reaction evidence="11">
        <text>N-terminal L-seryl-[histone H4] + acetyl-CoA = N-terminal N(alpha)-acetyl-L-seryl-[histone H4] + CoA + H(+)</text>
        <dbReference type="Rhea" id="RHEA:50596"/>
        <dbReference type="Rhea" id="RHEA-COMP:12740"/>
        <dbReference type="Rhea" id="RHEA-COMP:12743"/>
        <dbReference type="ChEBI" id="CHEBI:15378"/>
        <dbReference type="ChEBI" id="CHEBI:57287"/>
        <dbReference type="ChEBI" id="CHEBI:57288"/>
        <dbReference type="ChEBI" id="CHEBI:64738"/>
        <dbReference type="ChEBI" id="CHEBI:83690"/>
        <dbReference type="EC" id="2.3.1.257"/>
    </reaction>
</comment>
<evidence type="ECO:0000256" key="8">
    <source>
        <dbReference type="ARBA" id="ARBA00023242"/>
    </source>
</evidence>
<name>S7QMQ6_GLOTA</name>
<feature type="domain" description="N-acetyltransferase" evidence="13">
    <location>
        <begin position="48"/>
        <end position="201"/>
    </location>
</feature>
<dbReference type="InterPro" id="IPR016181">
    <property type="entry name" value="Acyl_CoA_acyltransferase"/>
</dbReference>
<dbReference type="InterPro" id="IPR039949">
    <property type="entry name" value="NAA40"/>
</dbReference>
<dbReference type="PANTHER" id="PTHR20531">
    <property type="entry name" value="N-ALPHA-ACETYLTRANSFERASE 40"/>
    <property type="match status" value="1"/>
</dbReference>
<dbReference type="GO" id="GO:1990189">
    <property type="term" value="F:protein N-terminal-serine acetyltransferase activity"/>
    <property type="evidence" value="ECO:0007669"/>
    <property type="project" value="UniProtKB-EC"/>
</dbReference>
<dbReference type="EC" id="2.3.1.257" evidence="4"/>
<dbReference type="AlphaFoldDB" id="S7QMQ6"/>
<evidence type="ECO:0000256" key="10">
    <source>
        <dbReference type="ARBA" id="ARBA00047821"/>
    </source>
</evidence>
<dbReference type="KEGG" id="gtr:GLOTRDRAFT_135380"/>
<evidence type="ECO:0000313" key="14">
    <source>
        <dbReference type="EMBL" id="EPQ60753.1"/>
    </source>
</evidence>
<dbReference type="PROSITE" id="PS51186">
    <property type="entry name" value="GNAT"/>
    <property type="match status" value="1"/>
</dbReference>
<dbReference type="Proteomes" id="UP000030669">
    <property type="component" value="Unassembled WGS sequence"/>
</dbReference>
<dbReference type="OMA" id="ETNVGPY"/>
<dbReference type="Gene3D" id="3.40.630.30">
    <property type="match status" value="1"/>
</dbReference>
<evidence type="ECO:0000256" key="3">
    <source>
        <dbReference type="ARBA" id="ARBA00008870"/>
    </source>
</evidence>
<dbReference type="CDD" id="cd04301">
    <property type="entry name" value="NAT_SF"/>
    <property type="match status" value="1"/>
</dbReference>
<evidence type="ECO:0000256" key="2">
    <source>
        <dbReference type="ARBA" id="ARBA00004496"/>
    </source>
</evidence>
<keyword evidence="8" id="KW-0539">Nucleus</keyword>
<evidence type="ECO:0000256" key="1">
    <source>
        <dbReference type="ARBA" id="ARBA00004123"/>
    </source>
</evidence>
<evidence type="ECO:0000256" key="5">
    <source>
        <dbReference type="ARBA" id="ARBA00015043"/>
    </source>
</evidence>
<comment type="catalytic activity">
    <reaction evidence="10">
        <text>N-terminal L-seryl-[histone H2A] + acetyl-CoA = N-terminal N(alpha)-acetyl-L-seryl-[histone H2A] + CoA + H(+)</text>
        <dbReference type="Rhea" id="RHEA:50600"/>
        <dbReference type="Rhea" id="RHEA-COMP:12742"/>
        <dbReference type="Rhea" id="RHEA-COMP:12744"/>
        <dbReference type="ChEBI" id="CHEBI:15378"/>
        <dbReference type="ChEBI" id="CHEBI:57287"/>
        <dbReference type="ChEBI" id="CHEBI:57288"/>
        <dbReference type="ChEBI" id="CHEBI:64738"/>
        <dbReference type="ChEBI" id="CHEBI:83690"/>
        <dbReference type="EC" id="2.3.1.257"/>
    </reaction>
</comment>
<evidence type="ECO:0000313" key="15">
    <source>
        <dbReference type="Proteomes" id="UP000030669"/>
    </source>
</evidence>
<feature type="region of interest" description="Disordered" evidence="12">
    <location>
        <begin position="199"/>
        <end position="230"/>
    </location>
</feature>
<comment type="similarity">
    <text evidence="3">Belongs to the acetyltransferase family. NAA40 subfamily.</text>
</comment>
<keyword evidence="7" id="KW-0808">Transferase</keyword>
<gene>
    <name evidence="14" type="ORF">GLOTRDRAFT_135380</name>
</gene>
<feature type="compositionally biased region" description="Acidic residues" evidence="12">
    <location>
        <begin position="219"/>
        <end position="230"/>
    </location>
</feature>